<keyword evidence="4" id="KW-0134">Cell wall</keyword>
<gene>
    <name evidence="10" type="ORF">GCM10023235_74310</name>
</gene>
<comment type="catalytic activity">
    <reaction evidence="7">
        <text>a 1,2-diacyl-sn-glycero-3-phosphocholine + H2O = phosphocholine + a 1,2-diacyl-sn-glycerol + H(+)</text>
        <dbReference type="Rhea" id="RHEA:10604"/>
        <dbReference type="ChEBI" id="CHEBI:15377"/>
        <dbReference type="ChEBI" id="CHEBI:15378"/>
        <dbReference type="ChEBI" id="CHEBI:17815"/>
        <dbReference type="ChEBI" id="CHEBI:57643"/>
        <dbReference type="ChEBI" id="CHEBI:295975"/>
        <dbReference type="EC" id="3.1.4.3"/>
    </reaction>
    <physiologicalReaction direction="left-to-right" evidence="7">
        <dbReference type="Rhea" id="RHEA:10605"/>
    </physiologicalReaction>
</comment>
<dbReference type="Proteomes" id="UP001501752">
    <property type="component" value="Unassembled WGS sequence"/>
</dbReference>
<feature type="domain" description="Bacterial phospholipase C C-terminal" evidence="9">
    <location>
        <begin position="476"/>
        <end position="588"/>
    </location>
</feature>
<dbReference type="CDD" id="cd16014">
    <property type="entry name" value="PLC"/>
    <property type="match status" value="1"/>
</dbReference>
<sequence length="699" mass="74719">MSPVTRRTFLGSAVAAGALLAVDPLPGGPGSPTPAAAETLGTSGTIADVHHVVILMQENRSFDHYFGTLNGVRGYGDISAIQLDAANTVFNQKNGSGRQYPYALTPTATEAQAQCAADLSHSWSTQHSAWNGGKMDSWVSAKGVASLAHLRRSDIPFHFALADNWTVNDAYHCSILSATGPNRTYHWSGWIDPNGTTGSPAANDGGDESGLKWQTYAEALQAAGVSWKVYQTNDNYGDNALEYFTHFQGLTPSSPLYKGVARIPQGSYPTSADAIVAAIRSDVVGGTLPQVSWIVTDQNFSEHPAATPGNGEYIINGVLQALNADSSVFNSTVLLINYDENDGFFDHVPPPVAPAGTADEFYSGTNIGLGFRVPMFAISPWSRGGRVSSEASDHTSVLRFLEAWTTAIGKPATCPNISAWRRKVCGDLTGMFDFANPVYGLPALPTPPAANQYNGSSYNSSPTGNAQPVQEPGTRPARALPYQTNAHLQAFTAWDPNGTVKAWITMGNGTDTDPTVTPATRSAHFAVYANDPTLRGGGPWQYTLDPGQKNPDGTPYNDYFNCGSGYGGGKYDLGVTGPNRFLRRFRGDVTKPGGKTVVTSYFAKEAGTGKTAIWFTFTNNGSSPVTFTVTSNHYRSGSWTYTVAAGSHWDANNKGDYFNNVAYANGWYDYTITLAEDPSWSQRFVGHIETGQASITGSI</sequence>
<feature type="domain" description="Bacterial phospholipase C C-terminal" evidence="9">
    <location>
        <begin position="611"/>
        <end position="687"/>
    </location>
</feature>
<name>A0ABP9EQM2_9ACTN</name>
<dbReference type="EMBL" id="BAABIS010000001">
    <property type="protein sequence ID" value="GAA4882939.1"/>
    <property type="molecule type" value="Genomic_DNA"/>
</dbReference>
<proteinExistence type="inferred from homology"/>
<dbReference type="EC" id="3.1.4.3" evidence="3"/>
<comment type="subcellular location">
    <subcellularLocation>
        <location evidence="1">Secreted</location>
        <location evidence="1">Cell wall</location>
    </subcellularLocation>
</comment>
<evidence type="ECO:0000313" key="10">
    <source>
        <dbReference type="EMBL" id="GAA4882939.1"/>
    </source>
</evidence>
<dbReference type="InterPro" id="IPR007312">
    <property type="entry name" value="Phosphoesterase"/>
</dbReference>
<organism evidence="10 11">
    <name type="scientific">Kitasatospora terrestris</name>
    <dbReference type="NCBI Taxonomy" id="258051"/>
    <lineage>
        <taxon>Bacteria</taxon>
        <taxon>Bacillati</taxon>
        <taxon>Actinomycetota</taxon>
        <taxon>Actinomycetes</taxon>
        <taxon>Kitasatosporales</taxon>
        <taxon>Streptomycetaceae</taxon>
        <taxon>Kitasatospora</taxon>
    </lineage>
</organism>
<evidence type="ECO:0000256" key="7">
    <source>
        <dbReference type="ARBA" id="ARBA00048421"/>
    </source>
</evidence>
<dbReference type="NCBIfam" id="TIGR03396">
    <property type="entry name" value="PC_PLC"/>
    <property type="match status" value="1"/>
</dbReference>
<evidence type="ECO:0000256" key="8">
    <source>
        <dbReference type="SAM" id="MobiDB-lite"/>
    </source>
</evidence>
<evidence type="ECO:0000256" key="5">
    <source>
        <dbReference type="ARBA" id="ARBA00022801"/>
    </source>
</evidence>
<dbReference type="InterPro" id="IPR008475">
    <property type="entry name" value="PLipase_C_C"/>
</dbReference>
<keyword evidence="11" id="KW-1185">Reference proteome</keyword>
<keyword evidence="5" id="KW-0378">Hydrolase</keyword>
<evidence type="ECO:0000256" key="1">
    <source>
        <dbReference type="ARBA" id="ARBA00004191"/>
    </source>
</evidence>
<evidence type="ECO:0000256" key="3">
    <source>
        <dbReference type="ARBA" id="ARBA00012018"/>
    </source>
</evidence>
<keyword evidence="6" id="KW-0843">Virulence</keyword>
<dbReference type="PROSITE" id="PS51318">
    <property type="entry name" value="TAT"/>
    <property type="match status" value="1"/>
</dbReference>
<reference evidence="11" key="1">
    <citation type="journal article" date="2019" name="Int. J. Syst. Evol. Microbiol.">
        <title>The Global Catalogue of Microorganisms (GCM) 10K type strain sequencing project: providing services to taxonomists for standard genome sequencing and annotation.</title>
        <authorList>
            <consortium name="The Broad Institute Genomics Platform"/>
            <consortium name="The Broad Institute Genome Sequencing Center for Infectious Disease"/>
            <person name="Wu L."/>
            <person name="Ma J."/>
        </authorList>
    </citation>
    <scope>NUCLEOTIDE SEQUENCE [LARGE SCALE GENOMIC DNA]</scope>
    <source>
        <strain evidence="11">JCM 13006</strain>
    </source>
</reference>
<dbReference type="InterPro" id="IPR017767">
    <property type="entry name" value="PC-PLC"/>
</dbReference>
<feature type="region of interest" description="Disordered" evidence="8">
    <location>
        <begin position="451"/>
        <end position="475"/>
    </location>
</feature>
<accession>A0ABP9EQM2</accession>
<dbReference type="InterPro" id="IPR006311">
    <property type="entry name" value="TAT_signal"/>
</dbReference>
<evidence type="ECO:0000256" key="6">
    <source>
        <dbReference type="ARBA" id="ARBA00023026"/>
    </source>
</evidence>
<dbReference type="PANTHER" id="PTHR31956:SF1">
    <property type="entry name" value="NON-SPECIFIC PHOSPHOLIPASE C1"/>
    <property type="match status" value="1"/>
</dbReference>
<feature type="compositionally biased region" description="Polar residues" evidence="8">
    <location>
        <begin position="451"/>
        <end position="468"/>
    </location>
</feature>
<dbReference type="Pfam" id="PF05506">
    <property type="entry name" value="PLipase_C_C"/>
    <property type="match status" value="2"/>
</dbReference>
<dbReference type="Gene3D" id="3.40.720.10">
    <property type="entry name" value="Alkaline Phosphatase, subunit A"/>
    <property type="match status" value="2"/>
</dbReference>
<dbReference type="InterPro" id="IPR017850">
    <property type="entry name" value="Alkaline_phosphatase_core_sf"/>
</dbReference>
<keyword evidence="4" id="KW-0964">Secreted</keyword>
<dbReference type="RefSeq" id="WP_345701329.1">
    <property type="nucleotide sequence ID" value="NZ_BAABIS010000001.1"/>
</dbReference>
<comment type="similarity">
    <text evidence="2">Belongs to the bacterial phospholipase C family.</text>
</comment>
<evidence type="ECO:0000313" key="11">
    <source>
        <dbReference type="Proteomes" id="UP001501752"/>
    </source>
</evidence>
<evidence type="ECO:0000259" key="9">
    <source>
        <dbReference type="Pfam" id="PF05506"/>
    </source>
</evidence>
<dbReference type="Pfam" id="PF04185">
    <property type="entry name" value="Phosphoesterase"/>
    <property type="match status" value="1"/>
</dbReference>
<protein>
    <recommendedName>
        <fullName evidence="3">phospholipase C</fullName>
        <ecNumber evidence="3">3.1.4.3</ecNumber>
    </recommendedName>
</protein>
<comment type="caution">
    <text evidence="10">The sequence shown here is derived from an EMBL/GenBank/DDBJ whole genome shotgun (WGS) entry which is preliminary data.</text>
</comment>
<dbReference type="PANTHER" id="PTHR31956">
    <property type="entry name" value="NON-SPECIFIC PHOSPHOLIPASE C4-RELATED"/>
    <property type="match status" value="1"/>
</dbReference>
<evidence type="ECO:0000256" key="4">
    <source>
        <dbReference type="ARBA" id="ARBA00022512"/>
    </source>
</evidence>
<evidence type="ECO:0000256" key="2">
    <source>
        <dbReference type="ARBA" id="ARBA00009717"/>
    </source>
</evidence>